<keyword evidence="6 8" id="KW-0067">ATP-binding</keyword>
<dbReference type="SMART" id="SM00977">
    <property type="entry name" value="TilS_C"/>
    <property type="match status" value="1"/>
</dbReference>
<comment type="function">
    <text evidence="8">Ligates lysine onto the cytidine present at position 34 of the AUA codon-specific tRNA(Ile) that contains the anticodon CAU, in an ATP-dependent manner. Cytidine is converted to lysidine, thus changing the amino acid specificity of the tRNA from methionine to isoleucine.</text>
</comment>
<evidence type="ECO:0000256" key="5">
    <source>
        <dbReference type="ARBA" id="ARBA00022741"/>
    </source>
</evidence>
<dbReference type="NCBIfam" id="TIGR02432">
    <property type="entry name" value="lysidine_TilS_N"/>
    <property type="match status" value="1"/>
</dbReference>
<dbReference type="NCBIfam" id="TIGR02433">
    <property type="entry name" value="lysidine_TilS_C"/>
    <property type="match status" value="1"/>
</dbReference>
<evidence type="ECO:0000256" key="4">
    <source>
        <dbReference type="ARBA" id="ARBA00022694"/>
    </source>
</evidence>
<dbReference type="Gene3D" id="3.30.465.60">
    <property type="match status" value="1"/>
</dbReference>
<dbReference type="Pfam" id="PF09179">
    <property type="entry name" value="TilS"/>
    <property type="match status" value="1"/>
</dbReference>
<evidence type="ECO:0000256" key="1">
    <source>
        <dbReference type="ARBA" id="ARBA00004496"/>
    </source>
</evidence>
<dbReference type="Gene3D" id="3.40.50.620">
    <property type="entry name" value="HUPs"/>
    <property type="match status" value="1"/>
</dbReference>
<dbReference type="GO" id="GO:0032267">
    <property type="term" value="F:tRNA(Ile)-lysidine synthase activity"/>
    <property type="evidence" value="ECO:0007669"/>
    <property type="project" value="UniProtKB-EC"/>
</dbReference>
<keyword evidence="2 8" id="KW-0963">Cytoplasm</keyword>
<dbReference type="SUPFAM" id="SSF52402">
    <property type="entry name" value="Adenine nucleotide alpha hydrolases-like"/>
    <property type="match status" value="1"/>
</dbReference>
<dbReference type="InterPro" id="IPR012795">
    <property type="entry name" value="tRNA_Ile_lys_synt_N"/>
</dbReference>
<evidence type="ECO:0000313" key="10">
    <source>
        <dbReference type="EMBL" id="MFC4410236.1"/>
    </source>
</evidence>
<evidence type="ECO:0000256" key="8">
    <source>
        <dbReference type="HAMAP-Rule" id="MF_01161"/>
    </source>
</evidence>
<dbReference type="InterPro" id="IPR012094">
    <property type="entry name" value="tRNA_Ile_lys_synt"/>
</dbReference>
<evidence type="ECO:0000256" key="3">
    <source>
        <dbReference type="ARBA" id="ARBA00022598"/>
    </source>
</evidence>
<name>A0ABV8X2T0_9LACT</name>
<dbReference type="Proteomes" id="UP001595817">
    <property type="component" value="Unassembled WGS sequence"/>
</dbReference>
<accession>A0ABV8X2T0</accession>
<dbReference type="SUPFAM" id="SSF56037">
    <property type="entry name" value="PheT/TilS domain"/>
    <property type="match status" value="1"/>
</dbReference>
<dbReference type="Pfam" id="PF11734">
    <property type="entry name" value="TilS_C"/>
    <property type="match status" value="1"/>
</dbReference>
<dbReference type="InterPro" id="IPR014729">
    <property type="entry name" value="Rossmann-like_a/b/a_fold"/>
</dbReference>
<proteinExistence type="inferred from homology"/>
<dbReference type="PANTHER" id="PTHR43033">
    <property type="entry name" value="TRNA(ILE)-LYSIDINE SYNTHASE-RELATED"/>
    <property type="match status" value="1"/>
</dbReference>
<dbReference type="InterPro" id="IPR011063">
    <property type="entry name" value="TilS/TtcA_N"/>
</dbReference>
<evidence type="ECO:0000256" key="6">
    <source>
        <dbReference type="ARBA" id="ARBA00022840"/>
    </source>
</evidence>
<dbReference type="EC" id="6.3.4.19" evidence="8"/>
<organism evidence="10 11">
    <name type="scientific">Chungangia koreensis</name>
    <dbReference type="NCBI Taxonomy" id="752657"/>
    <lineage>
        <taxon>Bacteria</taxon>
        <taxon>Bacillati</taxon>
        <taxon>Bacillota</taxon>
        <taxon>Bacilli</taxon>
        <taxon>Lactobacillales</taxon>
        <taxon>Chungangia</taxon>
    </lineage>
</organism>
<dbReference type="InterPro" id="IPR015262">
    <property type="entry name" value="tRNA_Ile_lys_synt_subst-bd"/>
</dbReference>
<comment type="domain">
    <text evidence="8">The N-terminal region contains the highly conserved SGGXDS motif, predicted to be a P-loop motif involved in ATP binding.</text>
</comment>
<dbReference type="EMBL" id="JBHSEC010000012">
    <property type="protein sequence ID" value="MFC4410236.1"/>
    <property type="molecule type" value="Genomic_DNA"/>
</dbReference>
<keyword evidence="11" id="KW-1185">Reference proteome</keyword>
<keyword evidence="3 8" id="KW-0436">Ligase</keyword>
<comment type="similarity">
    <text evidence="8">Belongs to the tRNA(Ile)-lysidine synthase family.</text>
</comment>
<reference evidence="11" key="1">
    <citation type="journal article" date="2019" name="Int. J. Syst. Evol. Microbiol.">
        <title>The Global Catalogue of Microorganisms (GCM) 10K type strain sequencing project: providing services to taxonomists for standard genome sequencing and annotation.</title>
        <authorList>
            <consortium name="The Broad Institute Genomics Platform"/>
            <consortium name="The Broad Institute Genome Sequencing Center for Infectious Disease"/>
            <person name="Wu L."/>
            <person name="Ma J."/>
        </authorList>
    </citation>
    <scope>NUCLEOTIDE SEQUENCE [LARGE SCALE GENOMIC DNA]</scope>
    <source>
        <strain evidence="11">CCUG 59778</strain>
    </source>
</reference>
<comment type="catalytic activity">
    <reaction evidence="7 8">
        <text>cytidine(34) in tRNA(Ile2) + L-lysine + ATP = lysidine(34) in tRNA(Ile2) + AMP + diphosphate + H(+)</text>
        <dbReference type="Rhea" id="RHEA:43744"/>
        <dbReference type="Rhea" id="RHEA-COMP:10625"/>
        <dbReference type="Rhea" id="RHEA-COMP:10670"/>
        <dbReference type="ChEBI" id="CHEBI:15378"/>
        <dbReference type="ChEBI" id="CHEBI:30616"/>
        <dbReference type="ChEBI" id="CHEBI:32551"/>
        <dbReference type="ChEBI" id="CHEBI:33019"/>
        <dbReference type="ChEBI" id="CHEBI:82748"/>
        <dbReference type="ChEBI" id="CHEBI:83665"/>
        <dbReference type="ChEBI" id="CHEBI:456215"/>
        <dbReference type="EC" id="6.3.4.19"/>
    </reaction>
</comment>
<dbReference type="Pfam" id="PF01171">
    <property type="entry name" value="ATP_bind_3"/>
    <property type="match status" value="1"/>
</dbReference>
<evidence type="ECO:0000259" key="9">
    <source>
        <dbReference type="SMART" id="SM00977"/>
    </source>
</evidence>
<comment type="caution">
    <text evidence="10">The sequence shown here is derived from an EMBL/GenBank/DDBJ whole genome shotgun (WGS) entry which is preliminary data.</text>
</comment>
<dbReference type="SUPFAM" id="SSF82829">
    <property type="entry name" value="MesJ substrate recognition domain-like"/>
    <property type="match status" value="1"/>
</dbReference>
<gene>
    <name evidence="8 10" type="primary">tilS</name>
    <name evidence="10" type="ORF">ACFOZY_07270</name>
</gene>
<feature type="domain" description="Lysidine-tRNA(Ile) synthetase C-terminal" evidence="9">
    <location>
        <begin position="385"/>
        <end position="459"/>
    </location>
</feature>
<dbReference type="PANTHER" id="PTHR43033:SF1">
    <property type="entry name" value="TRNA(ILE)-LYSIDINE SYNTHASE-RELATED"/>
    <property type="match status" value="1"/>
</dbReference>
<dbReference type="HAMAP" id="MF_01161">
    <property type="entry name" value="tRNA_Ile_lys_synt"/>
    <property type="match status" value="1"/>
</dbReference>
<sequence>MKIRNQVLSFIREHSLIQNGDRVLVACSGGSDSMALLHFLHEERNSLHIDVSAVHVNHMLRGEESEEDCRFVERFCSERLIPFYGRAIPIPDLLAVEKGNLQAICRRERYNYFEEVMIEGEFNVLALAHHADDQLETVLMNIVRGTALNRSPGMQISRDISNRKLIRPFMGITKMDILRYIDEQGLAFREDSSNLKDNYTRNRFRHHILPLIKEENENASHSAVKWAERQNEDERFMNELAEMEFNKAAKPDGKGGITLDTVQFSRIPPALQRRTVLLLLNYLYDQSQIGNQLIEAVWNQCKSADGNAELYLPDGTKLIRRYQTVHLERHPEEQQKTEALHFPIDTWIDAGNGIRLKWTRTDSGEDEHPSMERWFFNLHPDEQPLCVRARKEGDRIQLPKLSSPKRVSRVFIDAKVSIEQREQLPLIVSAKDEVLAIPTFRYGNRFSSVCKGNESYILFVADQF</sequence>
<protein>
    <recommendedName>
        <fullName evidence="8">tRNA(Ile)-lysidine synthase</fullName>
        <ecNumber evidence="8">6.3.4.19</ecNumber>
    </recommendedName>
    <alternativeName>
        <fullName evidence="8">tRNA(Ile)-2-lysyl-cytidine synthase</fullName>
    </alternativeName>
    <alternativeName>
        <fullName evidence="8">tRNA(Ile)-lysidine synthetase</fullName>
    </alternativeName>
</protein>
<evidence type="ECO:0000313" key="11">
    <source>
        <dbReference type="Proteomes" id="UP001595817"/>
    </source>
</evidence>
<dbReference type="CDD" id="cd01992">
    <property type="entry name" value="TilS_N"/>
    <property type="match status" value="1"/>
</dbReference>
<feature type="binding site" evidence="8">
    <location>
        <begin position="28"/>
        <end position="33"/>
    </location>
    <ligand>
        <name>ATP</name>
        <dbReference type="ChEBI" id="CHEBI:30616"/>
    </ligand>
</feature>
<dbReference type="RefSeq" id="WP_378153851.1">
    <property type="nucleotide sequence ID" value="NZ_JBHSEC010000012.1"/>
</dbReference>
<keyword evidence="4 8" id="KW-0819">tRNA processing</keyword>
<dbReference type="InterPro" id="IPR012796">
    <property type="entry name" value="Lysidine-tRNA-synth_C"/>
</dbReference>
<evidence type="ECO:0000256" key="2">
    <source>
        <dbReference type="ARBA" id="ARBA00022490"/>
    </source>
</evidence>
<evidence type="ECO:0000256" key="7">
    <source>
        <dbReference type="ARBA" id="ARBA00048539"/>
    </source>
</evidence>
<comment type="subcellular location">
    <subcellularLocation>
        <location evidence="1 8">Cytoplasm</location>
    </subcellularLocation>
</comment>
<keyword evidence="5 8" id="KW-0547">Nucleotide-binding</keyword>